<organism evidence="2 3">
    <name type="scientific">Pseudomonas nitroreducens</name>
    <dbReference type="NCBI Taxonomy" id="46680"/>
    <lineage>
        <taxon>Bacteria</taxon>
        <taxon>Pseudomonadati</taxon>
        <taxon>Pseudomonadota</taxon>
        <taxon>Gammaproteobacteria</taxon>
        <taxon>Pseudomonadales</taxon>
        <taxon>Pseudomonadaceae</taxon>
        <taxon>Pseudomonas</taxon>
    </lineage>
</organism>
<feature type="signal peptide" evidence="1">
    <location>
        <begin position="1"/>
        <end position="22"/>
    </location>
</feature>
<reference evidence="2 3" key="1">
    <citation type="submission" date="2017-06" db="EMBL/GenBank/DDBJ databases">
        <title>Draft genome of Pseudomonas nitroreducens DF05.</title>
        <authorList>
            <person name="Iyer R."/>
        </authorList>
    </citation>
    <scope>NUCLEOTIDE SEQUENCE [LARGE SCALE GENOMIC DNA]</scope>
    <source>
        <strain evidence="2 3">DF05</strain>
    </source>
</reference>
<dbReference type="InterPro" id="IPR021302">
    <property type="entry name" value="DUF2780_VcgC/VcgE"/>
</dbReference>
<proteinExistence type="predicted"/>
<dbReference type="AlphaFoldDB" id="A0A246FE24"/>
<accession>A0A246FE24</accession>
<dbReference type="Proteomes" id="UP000198145">
    <property type="component" value="Unassembled WGS sequence"/>
</dbReference>
<gene>
    <name evidence="2" type="ORF">CEG18_01595</name>
</gene>
<comment type="caution">
    <text evidence="2">The sequence shown here is derived from an EMBL/GenBank/DDBJ whole genome shotgun (WGS) entry which is preliminary data.</text>
</comment>
<dbReference type="Pfam" id="PF11075">
    <property type="entry name" value="DUF2780"/>
    <property type="match status" value="1"/>
</dbReference>
<evidence type="ECO:0000256" key="1">
    <source>
        <dbReference type="SAM" id="SignalP"/>
    </source>
</evidence>
<evidence type="ECO:0008006" key="4">
    <source>
        <dbReference type="Google" id="ProtNLM"/>
    </source>
</evidence>
<keyword evidence="1" id="KW-0732">Signal</keyword>
<dbReference type="eggNOG" id="ENOG50331R8">
    <property type="taxonomic scope" value="Bacteria"/>
</dbReference>
<evidence type="ECO:0000313" key="2">
    <source>
        <dbReference type="EMBL" id="OWP52557.1"/>
    </source>
</evidence>
<feature type="chain" id="PRO_5011992512" description="DUF2780 domain-containing protein" evidence="1">
    <location>
        <begin position="23"/>
        <end position="180"/>
    </location>
</feature>
<sequence>MSVKPRVTLALAALLAASSAFAFNLGDAAKAVSGATGSDTSRVASTPQTSGLLGALTGQLGVSDEQALGGTGALLGLAKNKLSSTDYSQLAKTVPGLDKLTGSSALGGLGGQLGNLGGGASTGLLGNVSSMGDVNKAFGALGMDQDMTGKFASVLLDYFGKQGANSNLLGTLGNLWGTGA</sequence>
<dbReference type="RefSeq" id="WP_088415998.1">
    <property type="nucleotide sequence ID" value="NZ_NJBA01000001.1"/>
</dbReference>
<dbReference type="EMBL" id="NJBA01000001">
    <property type="protein sequence ID" value="OWP52557.1"/>
    <property type="molecule type" value="Genomic_DNA"/>
</dbReference>
<evidence type="ECO:0000313" key="3">
    <source>
        <dbReference type="Proteomes" id="UP000198145"/>
    </source>
</evidence>
<name>A0A246FE24_PSENT</name>
<protein>
    <recommendedName>
        <fullName evidence="4">DUF2780 domain-containing protein</fullName>
    </recommendedName>
</protein>
<dbReference type="STRING" id="46680.GCA_000807755_06303"/>